<comment type="similarity">
    <text evidence="3 9">Belongs to the cytochrome P450 family.</text>
</comment>
<dbReference type="PROSITE" id="PS00086">
    <property type="entry name" value="CYTOCHROME_P450"/>
    <property type="match status" value="1"/>
</dbReference>
<dbReference type="PRINTS" id="PR00463">
    <property type="entry name" value="EP450I"/>
</dbReference>
<reference evidence="11" key="1">
    <citation type="submission" date="2022-01" db="EMBL/GenBank/DDBJ databases">
        <title>Comparative genomics reveals a dynamic genome evolution in the ectomycorrhizal milk-cap (Lactarius) mushrooms.</title>
        <authorList>
            <consortium name="DOE Joint Genome Institute"/>
            <person name="Lebreton A."/>
            <person name="Tang N."/>
            <person name="Kuo A."/>
            <person name="LaButti K."/>
            <person name="Drula E."/>
            <person name="Barry K."/>
            <person name="Clum A."/>
            <person name="Lipzen A."/>
            <person name="Mousain D."/>
            <person name="Ng V."/>
            <person name="Wang R."/>
            <person name="Wang X."/>
            <person name="Dai Y."/>
            <person name="Henrissat B."/>
            <person name="Grigoriev I.V."/>
            <person name="Guerin-Laguette A."/>
            <person name="Yu F."/>
            <person name="Martin F.M."/>
        </authorList>
    </citation>
    <scope>NUCLEOTIDE SEQUENCE</scope>
    <source>
        <strain evidence="11">QP</strain>
    </source>
</reference>
<evidence type="ECO:0000256" key="7">
    <source>
        <dbReference type="ARBA" id="ARBA00023033"/>
    </source>
</evidence>
<keyword evidence="10" id="KW-0472">Membrane</keyword>
<dbReference type="GO" id="GO:0004497">
    <property type="term" value="F:monooxygenase activity"/>
    <property type="evidence" value="ECO:0007669"/>
    <property type="project" value="UniProtKB-KW"/>
</dbReference>
<dbReference type="InterPro" id="IPR050121">
    <property type="entry name" value="Cytochrome_P450_monoxygenase"/>
</dbReference>
<dbReference type="SUPFAM" id="SSF48264">
    <property type="entry name" value="Cytochrome P450"/>
    <property type="match status" value="1"/>
</dbReference>
<name>A0AAD4QCY3_9AGAM</name>
<evidence type="ECO:0000256" key="1">
    <source>
        <dbReference type="ARBA" id="ARBA00001971"/>
    </source>
</evidence>
<evidence type="ECO:0000256" key="3">
    <source>
        <dbReference type="ARBA" id="ARBA00010617"/>
    </source>
</evidence>
<dbReference type="GO" id="GO:0005506">
    <property type="term" value="F:iron ion binding"/>
    <property type="evidence" value="ECO:0007669"/>
    <property type="project" value="InterPro"/>
</dbReference>
<accession>A0AAD4QCY3</accession>
<evidence type="ECO:0000256" key="5">
    <source>
        <dbReference type="ARBA" id="ARBA00023002"/>
    </source>
</evidence>
<dbReference type="InterPro" id="IPR001128">
    <property type="entry name" value="Cyt_P450"/>
</dbReference>
<evidence type="ECO:0000256" key="9">
    <source>
        <dbReference type="RuleBase" id="RU000461"/>
    </source>
</evidence>
<dbReference type="Gene3D" id="1.10.630.10">
    <property type="entry name" value="Cytochrome P450"/>
    <property type="match status" value="1"/>
</dbReference>
<dbReference type="Proteomes" id="UP001201163">
    <property type="component" value="Unassembled WGS sequence"/>
</dbReference>
<comment type="caution">
    <text evidence="11">The sequence shown here is derived from an EMBL/GenBank/DDBJ whole genome shotgun (WGS) entry which is preliminary data.</text>
</comment>
<dbReference type="GO" id="GO:0020037">
    <property type="term" value="F:heme binding"/>
    <property type="evidence" value="ECO:0007669"/>
    <property type="project" value="InterPro"/>
</dbReference>
<dbReference type="InterPro" id="IPR036396">
    <property type="entry name" value="Cyt_P450_sf"/>
</dbReference>
<evidence type="ECO:0000313" key="11">
    <source>
        <dbReference type="EMBL" id="KAH9001150.1"/>
    </source>
</evidence>
<comment type="cofactor">
    <cofactor evidence="1 8">
        <name>heme</name>
        <dbReference type="ChEBI" id="CHEBI:30413"/>
    </cofactor>
</comment>
<keyword evidence="10" id="KW-0812">Transmembrane</keyword>
<feature type="transmembrane region" description="Helical" evidence="10">
    <location>
        <begin position="57"/>
        <end position="76"/>
    </location>
</feature>
<evidence type="ECO:0000256" key="6">
    <source>
        <dbReference type="ARBA" id="ARBA00023004"/>
    </source>
</evidence>
<proteinExistence type="inferred from homology"/>
<sequence length="545" mass="60843">MSALDTGIFVLFISFASHQCFRYFEARSKLPLVILLFVVPALLSVPISYHAPWPPAAILLAFVAYGSAVASFALMYRLSPFHPLAKFPGPAIAKTSKLWAAYHGATGDQHRCYKSLHDRYGDVVRVGPNELSIRDPLLVHPLLGQGGLPKGPGYGGLDGPPMLISQCDPILHMHQRKPWSSAFSSTAMKEYEITVAKRIRQLVGCLEAMVQRSDQKASAVVDMTKWLKYFATDFMGDMAFGGGFELMKAGRDTDGLWTLLESSLWTSAPLSHIPYVLPPLMKIMGDRSAIGRFREFCRERVLERLRMGANRKDLFYYLSGEEMPDSKRPSPATVAEDGMLAIIAGSDTTSSVLTAVFYYLLRNPLAYERLQAEVDGAFPSGEEPLDVTTLSQMEWLNSCINETLRLQPPVPSGSQRTVGKGKGAKVLENLIIPEETQLSLHTYSIHRDPRNFHTPDAFLPERWLSTGAPAGEHNPAAFFPFSYGPTICAGKNLASMEMRMLLCWVLRRFRFSKPPGVTHEEWEGRILDWFVVHQDPLLVNFSLRE</sequence>
<comment type="pathway">
    <text evidence="2">Secondary metabolite biosynthesis.</text>
</comment>
<dbReference type="InterPro" id="IPR017972">
    <property type="entry name" value="Cyt_P450_CS"/>
</dbReference>
<keyword evidence="5 9" id="KW-0560">Oxidoreductase</keyword>
<keyword evidence="6 8" id="KW-0408">Iron</keyword>
<keyword evidence="4 8" id="KW-0479">Metal-binding</keyword>
<evidence type="ECO:0000256" key="10">
    <source>
        <dbReference type="SAM" id="Phobius"/>
    </source>
</evidence>
<dbReference type="Pfam" id="PF00067">
    <property type="entry name" value="p450"/>
    <property type="match status" value="1"/>
</dbReference>
<dbReference type="PRINTS" id="PR00385">
    <property type="entry name" value="P450"/>
</dbReference>
<protein>
    <submittedName>
        <fullName evidence="11">High nitrogen upregulated cytochrome P450 monooxygenase 2</fullName>
    </submittedName>
</protein>
<dbReference type="CDD" id="cd11061">
    <property type="entry name" value="CYP67-like"/>
    <property type="match status" value="1"/>
</dbReference>
<evidence type="ECO:0000256" key="2">
    <source>
        <dbReference type="ARBA" id="ARBA00005179"/>
    </source>
</evidence>
<evidence type="ECO:0000256" key="8">
    <source>
        <dbReference type="PIRSR" id="PIRSR602401-1"/>
    </source>
</evidence>
<organism evidence="11 12">
    <name type="scientific">Lactarius akahatsu</name>
    <dbReference type="NCBI Taxonomy" id="416441"/>
    <lineage>
        <taxon>Eukaryota</taxon>
        <taxon>Fungi</taxon>
        <taxon>Dikarya</taxon>
        <taxon>Basidiomycota</taxon>
        <taxon>Agaricomycotina</taxon>
        <taxon>Agaricomycetes</taxon>
        <taxon>Russulales</taxon>
        <taxon>Russulaceae</taxon>
        <taxon>Lactarius</taxon>
    </lineage>
</organism>
<keyword evidence="10" id="KW-1133">Transmembrane helix</keyword>
<dbReference type="GO" id="GO:0016705">
    <property type="term" value="F:oxidoreductase activity, acting on paired donors, with incorporation or reduction of molecular oxygen"/>
    <property type="evidence" value="ECO:0007669"/>
    <property type="project" value="InterPro"/>
</dbReference>
<evidence type="ECO:0000313" key="12">
    <source>
        <dbReference type="Proteomes" id="UP001201163"/>
    </source>
</evidence>
<dbReference type="AlphaFoldDB" id="A0AAD4QCY3"/>
<keyword evidence="7 9" id="KW-0503">Monooxygenase</keyword>
<evidence type="ECO:0000256" key="4">
    <source>
        <dbReference type="ARBA" id="ARBA00022723"/>
    </source>
</evidence>
<dbReference type="PANTHER" id="PTHR24305">
    <property type="entry name" value="CYTOCHROME P450"/>
    <property type="match status" value="1"/>
</dbReference>
<dbReference type="EMBL" id="JAKELL010000001">
    <property type="protein sequence ID" value="KAH9001150.1"/>
    <property type="molecule type" value="Genomic_DNA"/>
</dbReference>
<feature type="binding site" description="axial binding residue" evidence="8">
    <location>
        <position position="488"/>
    </location>
    <ligand>
        <name>heme</name>
        <dbReference type="ChEBI" id="CHEBI:30413"/>
    </ligand>
    <ligandPart>
        <name>Fe</name>
        <dbReference type="ChEBI" id="CHEBI:18248"/>
    </ligandPart>
</feature>
<feature type="transmembrane region" description="Helical" evidence="10">
    <location>
        <begin position="31"/>
        <end position="51"/>
    </location>
</feature>
<keyword evidence="12" id="KW-1185">Reference proteome</keyword>
<keyword evidence="8 9" id="KW-0349">Heme</keyword>
<gene>
    <name evidence="11" type="ORF">EDB92DRAFT_19440</name>
</gene>
<dbReference type="InterPro" id="IPR002401">
    <property type="entry name" value="Cyt_P450_E_grp-I"/>
</dbReference>
<dbReference type="PANTHER" id="PTHR24305:SF187">
    <property type="entry name" value="P450, PUTATIVE (EUROFUNG)-RELATED"/>
    <property type="match status" value="1"/>
</dbReference>